<dbReference type="SUPFAM" id="SSF50630">
    <property type="entry name" value="Acid proteases"/>
    <property type="match status" value="1"/>
</dbReference>
<gene>
    <name evidence="4" type="ORF">HKW66_Vig0139570</name>
</gene>
<feature type="compositionally biased region" description="Polar residues" evidence="2">
    <location>
        <begin position="323"/>
        <end position="346"/>
    </location>
</feature>
<feature type="region of interest" description="Disordered" evidence="2">
    <location>
        <begin position="305"/>
        <end position="347"/>
    </location>
</feature>
<sequence>MEDNRTGEGSTQGRRTLADYNTFSGPLHFNSISRPRVNAANMEIKPALIHLVQNNQFQGLSHENPYNHLATFIEICNTVKIHDVPDEAIRLSLFPFSLVGNAKVWLNSFPENSFTAWEDVVAKFLNKYFPQSKVNKGKQEISSFQQDGSETLSQAWDRFKGLLRKTPTHGFDEPTVLNMFLGGLKSQTKLMLDASAGGNIRWKTPEEAHELIENMASNDNEVQNERAQLQQKGVFQLQSQDALLAQNKIMTQQLEALMNKLSQLPKELQNVSQAQHQGCELCGGDHINGQCAMQANFQEVNYMGNQDRQGNYNQGWRPHPSMGQGQAGPSNIPPQQQYQPHPSLSDRTSKLEDTLQQFMQVSISNYKSTEASIRNLEIQVGQLAKKLEEKPEKNFVANNEVNPKEECNVITTRSGKEVGVDYKKQLPNKENRSNEDEIQAHKEGKEKQLARFKQIFDQLEITMPLTEALQQIPAYAKYMKQILNKKKYLDEETIEVQGNCSAIMQKTLLPKFKDPGSFTIPCTIGDHDIGKALVDLGASINLMPLSMLKKIGDLEVKPTKMMLQLADRSIKYPYGVVEDVVVKIDKLQFPVDFVVMDMEEDAEIQLILGRPFMKTAKVVIHVEEGTVKLKDQDEEVTFNVFGVEQQNHEKETSIEATDEILSITSLTEKAAKLVKRSLSCLSPRVKGEEEEKEEELVHQNSVKASDEPKHGKPVKFKNRLWVIKNIKINGVLEIEAPYFRRVKLVTRKLLRGCWCHDKKMHCNIKNQT</sequence>
<evidence type="ECO:0000313" key="5">
    <source>
        <dbReference type="Proteomes" id="UP000743370"/>
    </source>
</evidence>
<name>A0A8T0KD86_PHAAN</name>
<evidence type="ECO:0000256" key="1">
    <source>
        <dbReference type="SAM" id="Coils"/>
    </source>
</evidence>
<evidence type="ECO:0000313" key="4">
    <source>
        <dbReference type="EMBL" id="KAG2397807.1"/>
    </source>
</evidence>
<dbReference type="Proteomes" id="UP000743370">
    <property type="component" value="Unassembled WGS sequence"/>
</dbReference>
<dbReference type="Pfam" id="PF13650">
    <property type="entry name" value="Asp_protease_2"/>
    <property type="match status" value="1"/>
</dbReference>
<dbReference type="CDD" id="cd00303">
    <property type="entry name" value="retropepsin_like"/>
    <property type="match status" value="1"/>
</dbReference>
<organism evidence="4 5">
    <name type="scientific">Phaseolus angularis</name>
    <name type="common">Azuki bean</name>
    <name type="synonym">Vigna angularis</name>
    <dbReference type="NCBI Taxonomy" id="3914"/>
    <lineage>
        <taxon>Eukaryota</taxon>
        <taxon>Viridiplantae</taxon>
        <taxon>Streptophyta</taxon>
        <taxon>Embryophyta</taxon>
        <taxon>Tracheophyta</taxon>
        <taxon>Spermatophyta</taxon>
        <taxon>Magnoliopsida</taxon>
        <taxon>eudicotyledons</taxon>
        <taxon>Gunneridae</taxon>
        <taxon>Pentapetalae</taxon>
        <taxon>rosids</taxon>
        <taxon>fabids</taxon>
        <taxon>Fabales</taxon>
        <taxon>Fabaceae</taxon>
        <taxon>Papilionoideae</taxon>
        <taxon>50 kb inversion clade</taxon>
        <taxon>NPAAA clade</taxon>
        <taxon>indigoferoid/millettioid clade</taxon>
        <taxon>Phaseoleae</taxon>
        <taxon>Vigna</taxon>
    </lineage>
</organism>
<dbReference type="AlphaFoldDB" id="A0A8T0KD86"/>
<dbReference type="Gene3D" id="2.40.70.10">
    <property type="entry name" value="Acid Proteases"/>
    <property type="match status" value="1"/>
</dbReference>
<feature type="region of interest" description="Disordered" evidence="2">
    <location>
        <begin position="689"/>
        <end position="710"/>
    </location>
</feature>
<evidence type="ECO:0000259" key="3">
    <source>
        <dbReference type="Pfam" id="PF03732"/>
    </source>
</evidence>
<protein>
    <recommendedName>
        <fullName evidence="3">Retrotransposon gag domain-containing protein</fullName>
    </recommendedName>
</protein>
<comment type="caution">
    <text evidence="4">The sequence shown here is derived from an EMBL/GenBank/DDBJ whole genome shotgun (WGS) entry which is preliminary data.</text>
</comment>
<dbReference type="EMBL" id="JABFOF010000005">
    <property type="protein sequence ID" value="KAG2397807.1"/>
    <property type="molecule type" value="Genomic_DNA"/>
</dbReference>
<dbReference type="Pfam" id="PF03732">
    <property type="entry name" value="Retrotrans_gag"/>
    <property type="match status" value="1"/>
</dbReference>
<dbReference type="PANTHER" id="PTHR33067:SF9">
    <property type="entry name" value="RNA-DIRECTED DNA POLYMERASE"/>
    <property type="match status" value="1"/>
</dbReference>
<reference evidence="4 5" key="1">
    <citation type="submission" date="2020-05" db="EMBL/GenBank/DDBJ databases">
        <title>Vigna angularis (adzuki bean) Var. LongXiaoDou No. 4 denovo assembly.</title>
        <authorList>
            <person name="Xiang H."/>
        </authorList>
    </citation>
    <scope>NUCLEOTIDE SEQUENCE [LARGE SCALE GENOMIC DNA]</scope>
    <source>
        <tissue evidence="4">Leaf</tissue>
    </source>
</reference>
<dbReference type="InterPro" id="IPR005162">
    <property type="entry name" value="Retrotrans_gag_dom"/>
</dbReference>
<accession>A0A8T0KD86</accession>
<proteinExistence type="predicted"/>
<dbReference type="InterPro" id="IPR021109">
    <property type="entry name" value="Peptidase_aspartic_dom_sf"/>
</dbReference>
<dbReference type="PANTHER" id="PTHR33067">
    <property type="entry name" value="RNA-DIRECTED DNA POLYMERASE-RELATED"/>
    <property type="match status" value="1"/>
</dbReference>
<evidence type="ECO:0000256" key="2">
    <source>
        <dbReference type="SAM" id="MobiDB-lite"/>
    </source>
</evidence>
<feature type="coiled-coil region" evidence="1">
    <location>
        <begin position="212"/>
        <end position="274"/>
    </location>
</feature>
<feature type="domain" description="Retrotransposon gag" evidence="3">
    <location>
        <begin position="93"/>
        <end position="185"/>
    </location>
</feature>
<keyword evidence="1" id="KW-0175">Coiled coil</keyword>
<feature type="compositionally biased region" description="Polar residues" evidence="2">
    <location>
        <begin position="305"/>
        <end position="314"/>
    </location>
</feature>